<feature type="compositionally biased region" description="Polar residues" evidence="1">
    <location>
        <begin position="42"/>
        <end position="59"/>
    </location>
</feature>
<proteinExistence type="predicted"/>
<evidence type="ECO:0000313" key="3">
    <source>
        <dbReference type="Proteomes" id="UP001341840"/>
    </source>
</evidence>
<protein>
    <submittedName>
        <fullName evidence="2">Uncharacterized protein</fullName>
    </submittedName>
</protein>
<keyword evidence="3" id="KW-1185">Reference proteome</keyword>
<feature type="compositionally biased region" description="Pro residues" evidence="1">
    <location>
        <begin position="252"/>
        <end position="271"/>
    </location>
</feature>
<dbReference type="Proteomes" id="UP001341840">
    <property type="component" value="Unassembled WGS sequence"/>
</dbReference>
<organism evidence="2 3">
    <name type="scientific">Stylosanthes scabra</name>
    <dbReference type="NCBI Taxonomy" id="79078"/>
    <lineage>
        <taxon>Eukaryota</taxon>
        <taxon>Viridiplantae</taxon>
        <taxon>Streptophyta</taxon>
        <taxon>Embryophyta</taxon>
        <taxon>Tracheophyta</taxon>
        <taxon>Spermatophyta</taxon>
        <taxon>Magnoliopsida</taxon>
        <taxon>eudicotyledons</taxon>
        <taxon>Gunneridae</taxon>
        <taxon>Pentapetalae</taxon>
        <taxon>rosids</taxon>
        <taxon>fabids</taxon>
        <taxon>Fabales</taxon>
        <taxon>Fabaceae</taxon>
        <taxon>Papilionoideae</taxon>
        <taxon>50 kb inversion clade</taxon>
        <taxon>dalbergioids sensu lato</taxon>
        <taxon>Dalbergieae</taxon>
        <taxon>Pterocarpus clade</taxon>
        <taxon>Stylosanthes</taxon>
    </lineage>
</organism>
<dbReference type="EMBL" id="JASCZI010062038">
    <property type="protein sequence ID" value="MED6139967.1"/>
    <property type="molecule type" value="Genomic_DNA"/>
</dbReference>
<gene>
    <name evidence="2" type="ORF">PIB30_088725</name>
</gene>
<evidence type="ECO:0000256" key="1">
    <source>
        <dbReference type="SAM" id="MobiDB-lite"/>
    </source>
</evidence>
<feature type="region of interest" description="Disordered" evidence="1">
    <location>
        <begin position="1"/>
        <end position="59"/>
    </location>
</feature>
<feature type="compositionally biased region" description="Polar residues" evidence="1">
    <location>
        <begin position="7"/>
        <end position="22"/>
    </location>
</feature>
<feature type="compositionally biased region" description="Polar residues" evidence="1">
    <location>
        <begin position="97"/>
        <end position="116"/>
    </location>
</feature>
<evidence type="ECO:0000313" key="2">
    <source>
        <dbReference type="EMBL" id="MED6139967.1"/>
    </source>
</evidence>
<name>A0ABU6SU53_9FABA</name>
<accession>A0ABU6SU53</accession>
<feature type="region of interest" description="Disordered" evidence="1">
    <location>
        <begin position="217"/>
        <end position="271"/>
    </location>
</feature>
<reference evidence="2 3" key="1">
    <citation type="journal article" date="2023" name="Plants (Basel)">
        <title>Bridging the Gap: Combining Genomics and Transcriptomics Approaches to Understand Stylosanthes scabra, an Orphan Legume from the Brazilian Caatinga.</title>
        <authorList>
            <person name="Ferreira-Neto J.R.C."/>
            <person name="da Silva M.D."/>
            <person name="Binneck E."/>
            <person name="de Melo N.F."/>
            <person name="da Silva R.H."/>
            <person name="de Melo A.L.T.M."/>
            <person name="Pandolfi V."/>
            <person name="Bustamante F.O."/>
            <person name="Brasileiro-Vidal A.C."/>
            <person name="Benko-Iseppon A.M."/>
        </authorList>
    </citation>
    <scope>NUCLEOTIDE SEQUENCE [LARGE SCALE GENOMIC DNA]</scope>
    <source>
        <tissue evidence="2">Leaves</tissue>
    </source>
</reference>
<feature type="compositionally biased region" description="Pro residues" evidence="1">
    <location>
        <begin position="224"/>
        <end position="239"/>
    </location>
</feature>
<sequence>MIGPAHSFSTVITSPQNPSQNPLPLDGSNAFAAAVDGRKQQPGRNQSSPSPGSARGGNSSRVCSFCGWSDHTSNVCYEKHGYPPEHPRYPGGPLLPTNGSATSTTGVDAASSSTRALTPPEKGAIQSASISPLGLIQKQHNVLLAFLDRAEAHNTTYRDQKALSTQIGFFPSPNDLNTLYADPLPASAFCPTYPISDPHTTHLSPTPLSSPPLPSFPFTYSRRCPPPPSSSITSPPSPSLSPSTIEPVAETVPPPVPQSISPFPPSPITYS</sequence>
<feature type="compositionally biased region" description="Low complexity" evidence="1">
    <location>
        <begin position="240"/>
        <end position="251"/>
    </location>
</feature>
<comment type="caution">
    <text evidence="2">The sequence shown here is derived from an EMBL/GenBank/DDBJ whole genome shotgun (WGS) entry which is preliminary data.</text>
</comment>
<feature type="region of interest" description="Disordered" evidence="1">
    <location>
        <begin position="87"/>
        <end position="122"/>
    </location>
</feature>